<name>A0ACB8CCR7_DERSI</name>
<gene>
    <name evidence="1" type="ORF">HPB49_001505</name>
</gene>
<comment type="caution">
    <text evidence="1">The sequence shown here is derived from an EMBL/GenBank/DDBJ whole genome shotgun (WGS) entry which is preliminary data.</text>
</comment>
<accession>A0ACB8CCR7</accession>
<protein>
    <submittedName>
        <fullName evidence="1">Uncharacterized protein</fullName>
    </submittedName>
</protein>
<proteinExistence type="predicted"/>
<sequence>MLESARSVLVAAAAYVDRGYWQKTEEIGLMDRIRERALVAGADVPPDSSSRRDGENGARGSVTSAVPCDLFNRTEWSCWLLWPLNRTSRLQLRLSVADDALDRRRLRVTWRRKHKIRGQNLFAVEEITEGSSWLRSTSLLMRDPLSLELSPVADRDRFLNKIQALVYVRRGGTDYDPNSSGLGEVLYGQLTYVIDSPPTVVKPVDGSQDVALALEDHVSLPPDGAMIEWKRRLSRVHFSALPSNVRLLAGGRLALVSLAGAAPGRQASTASPLSLSCAVFARDGRFYAMRHFLVASSGEQQVQALASMRTSTSTTEGDTVIHLSVKLDSQPAPDGGDSGDEYTVVQTNVSVSNGQAAPVVLDDRVGATDQAPPAVQPPRTGYEPVANPTSSPSGFTNNVCFRLIRGENGVPIVVPCESAASASSPLKTSTAETRHREPHPGDATHSQQPDSPAPSHEASCDDGLTNSTGEEPVEVQQDLFAEHSYAYDKGDEREVVNRLKDSVTQLEEKLEEANCHNCSTQAAARRQ</sequence>
<dbReference type="Proteomes" id="UP000821865">
    <property type="component" value="Chromosome 7"/>
</dbReference>
<reference evidence="1" key="1">
    <citation type="submission" date="2020-05" db="EMBL/GenBank/DDBJ databases">
        <title>Large-scale comparative analyses of tick genomes elucidate their genetic diversity and vector capacities.</title>
        <authorList>
            <person name="Jia N."/>
            <person name="Wang J."/>
            <person name="Shi W."/>
            <person name="Du L."/>
            <person name="Sun Y."/>
            <person name="Zhan W."/>
            <person name="Jiang J."/>
            <person name="Wang Q."/>
            <person name="Zhang B."/>
            <person name="Ji P."/>
            <person name="Sakyi L.B."/>
            <person name="Cui X."/>
            <person name="Yuan T."/>
            <person name="Jiang B."/>
            <person name="Yang W."/>
            <person name="Lam T.T.-Y."/>
            <person name="Chang Q."/>
            <person name="Ding S."/>
            <person name="Wang X."/>
            <person name="Zhu J."/>
            <person name="Ruan X."/>
            <person name="Zhao L."/>
            <person name="Wei J."/>
            <person name="Que T."/>
            <person name="Du C."/>
            <person name="Cheng J."/>
            <person name="Dai P."/>
            <person name="Han X."/>
            <person name="Huang E."/>
            <person name="Gao Y."/>
            <person name="Liu J."/>
            <person name="Shao H."/>
            <person name="Ye R."/>
            <person name="Li L."/>
            <person name="Wei W."/>
            <person name="Wang X."/>
            <person name="Wang C."/>
            <person name="Yang T."/>
            <person name="Huo Q."/>
            <person name="Li W."/>
            <person name="Guo W."/>
            <person name="Chen H."/>
            <person name="Zhou L."/>
            <person name="Ni X."/>
            <person name="Tian J."/>
            <person name="Zhou Y."/>
            <person name="Sheng Y."/>
            <person name="Liu T."/>
            <person name="Pan Y."/>
            <person name="Xia L."/>
            <person name="Li J."/>
            <person name="Zhao F."/>
            <person name="Cao W."/>
        </authorList>
    </citation>
    <scope>NUCLEOTIDE SEQUENCE</scope>
    <source>
        <strain evidence="1">Dsil-2018</strain>
    </source>
</reference>
<dbReference type="EMBL" id="CM023476">
    <property type="protein sequence ID" value="KAH7940539.1"/>
    <property type="molecule type" value="Genomic_DNA"/>
</dbReference>
<evidence type="ECO:0000313" key="1">
    <source>
        <dbReference type="EMBL" id="KAH7940539.1"/>
    </source>
</evidence>
<organism evidence="1 2">
    <name type="scientific">Dermacentor silvarum</name>
    <name type="common">Tick</name>
    <dbReference type="NCBI Taxonomy" id="543639"/>
    <lineage>
        <taxon>Eukaryota</taxon>
        <taxon>Metazoa</taxon>
        <taxon>Ecdysozoa</taxon>
        <taxon>Arthropoda</taxon>
        <taxon>Chelicerata</taxon>
        <taxon>Arachnida</taxon>
        <taxon>Acari</taxon>
        <taxon>Parasitiformes</taxon>
        <taxon>Ixodida</taxon>
        <taxon>Ixodoidea</taxon>
        <taxon>Ixodidae</taxon>
        <taxon>Rhipicephalinae</taxon>
        <taxon>Dermacentor</taxon>
    </lineage>
</organism>
<evidence type="ECO:0000313" key="2">
    <source>
        <dbReference type="Proteomes" id="UP000821865"/>
    </source>
</evidence>
<keyword evidence="2" id="KW-1185">Reference proteome</keyword>